<accession>A0A2S1SE82</accession>
<evidence type="ECO:0000256" key="1">
    <source>
        <dbReference type="SAM" id="Phobius"/>
    </source>
</evidence>
<protein>
    <submittedName>
        <fullName evidence="2">Uncharacterized protein</fullName>
    </submittedName>
</protein>
<dbReference type="AlphaFoldDB" id="A0A2S1SE82"/>
<feature type="transmembrane region" description="Helical" evidence="1">
    <location>
        <begin position="12"/>
        <end position="32"/>
    </location>
</feature>
<keyword evidence="3" id="KW-1185">Reference proteome</keyword>
<proteinExistence type="predicted"/>
<name>A0A2S1SE82_9FLAO</name>
<gene>
    <name evidence="2" type="ORF">HYN49_01690</name>
</gene>
<organism evidence="2 3">
    <name type="scientific">Flavobacterium pallidum</name>
    <dbReference type="NCBI Taxonomy" id="2172098"/>
    <lineage>
        <taxon>Bacteria</taxon>
        <taxon>Pseudomonadati</taxon>
        <taxon>Bacteroidota</taxon>
        <taxon>Flavobacteriia</taxon>
        <taxon>Flavobacteriales</taxon>
        <taxon>Flavobacteriaceae</taxon>
        <taxon>Flavobacterium</taxon>
    </lineage>
</organism>
<evidence type="ECO:0000313" key="2">
    <source>
        <dbReference type="EMBL" id="AWI24705.1"/>
    </source>
</evidence>
<dbReference type="Proteomes" id="UP000244937">
    <property type="component" value="Chromosome"/>
</dbReference>
<sequence>MEPKKKNNKILFNVITFIIAFGLAFFVTTKLMSGNSVMARAKAEIESVNKKCPMKIDDMTRLDSVALSGKIANYYYTILKSKDSLPQDMSPVVAEIKAKTQQNFDTSPQMKIIRDNQFGLKYNYRDNKGAHLFDFTLAPKK</sequence>
<keyword evidence="1" id="KW-1133">Transmembrane helix</keyword>
<dbReference type="KEGG" id="fpal:HYN49_01690"/>
<reference evidence="2 3" key="1">
    <citation type="submission" date="2018-05" db="EMBL/GenBank/DDBJ databases">
        <title>Genome sequencing of Flavobacterium sp. HYN0049.</title>
        <authorList>
            <person name="Yi H."/>
            <person name="Baek C."/>
        </authorList>
    </citation>
    <scope>NUCLEOTIDE SEQUENCE [LARGE SCALE GENOMIC DNA]</scope>
    <source>
        <strain evidence="2 3">HYN0049</strain>
    </source>
</reference>
<keyword evidence="1" id="KW-0812">Transmembrane</keyword>
<dbReference type="OrthoDB" id="965642at2"/>
<dbReference type="EMBL" id="CP029187">
    <property type="protein sequence ID" value="AWI24705.1"/>
    <property type="molecule type" value="Genomic_DNA"/>
</dbReference>
<keyword evidence="1" id="KW-0472">Membrane</keyword>
<dbReference type="RefSeq" id="WP_108902503.1">
    <property type="nucleotide sequence ID" value="NZ_CP029187.1"/>
</dbReference>
<evidence type="ECO:0000313" key="3">
    <source>
        <dbReference type="Proteomes" id="UP000244937"/>
    </source>
</evidence>